<dbReference type="InterPro" id="IPR036610">
    <property type="entry name" value="PEBP-like_sf"/>
</dbReference>
<feature type="signal peptide" evidence="1">
    <location>
        <begin position="1"/>
        <end position="28"/>
    </location>
</feature>
<dbReference type="NCBIfam" id="TIGR00481">
    <property type="entry name" value="YbhB/YbcL family Raf kinase inhibitor-like protein"/>
    <property type="match status" value="1"/>
</dbReference>
<protein>
    <submittedName>
        <fullName evidence="2">Raf kinase inhibitor-like protein YbcL</fullName>
    </submittedName>
</protein>
<dbReference type="AlphaFoldDB" id="A0AAV3U5Y5"/>
<dbReference type="SUPFAM" id="SSF49777">
    <property type="entry name" value="PEBP-like"/>
    <property type="match status" value="1"/>
</dbReference>
<dbReference type="PANTHER" id="PTHR30289:SF1">
    <property type="entry name" value="PEBP (PHOSPHATIDYLETHANOLAMINE-BINDING PROTEIN) FAMILY PROTEIN"/>
    <property type="match status" value="1"/>
</dbReference>
<evidence type="ECO:0000313" key="2">
    <source>
        <dbReference type="EMBL" id="GAA4950308.1"/>
    </source>
</evidence>
<dbReference type="Proteomes" id="UP001409585">
    <property type="component" value="Unassembled WGS sequence"/>
</dbReference>
<sequence length="191" mass="20199">MRFLTKTSIRKTVTAFSFSALIAGFVQAEEFTLTSTDIGHGEFMNEAQVFQGFGCEGGNSSPQLSWSGAPKGTKAFAIFAYDPDAPTGSGWWHWQAVNIPAKVTSLAAGAGTSDGAKMPKSSLQTENDYGVKGFGGACPPPKDGAHRYQFTVYALPQMLELPANPSAALTGFMVNANALGSATIEALYKRD</sequence>
<dbReference type="GO" id="GO:0004860">
    <property type="term" value="F:protein kinase inhibitor activity"/>
    <property type="evidence" value="ECO:0007669"/>
    <property type="project" value="UniProtKB-KW"/>
</dbReference>
<accession>A0AAV3U5Y5</accession>
<keyword evidence="2" id="KW-0649">Protein kinase inhibitor</keyword>
<dbReference type="Gene3D" id="3.90.280.10">
    <property type="entry name" value="PEBP-like"/>
    <property type="match status" value="1"/>
</dbReference>
<dbReference type="InterPro" id="IPR008914">
    <property type="entry name" value="PEBP"/>
</dbReference>
<proteinExistence type="predicted"/>
<feature type="chain" id="PRO_5043539732" evidence="1">
    <location>
        <begin position="29"/>
        <end position="191"/>
    </location>
</feature>
<evidence type="ECO:0000313" key="3">
    <source>
        <dbReference type="Proteomes" id="UP001409585"/>
    </source>
</evidence>
<keyword evidence="1" id="KW-0732">Signal</keyword>
<dbReference type="EMBL" id="BAABLX010000028">
    <property type="protein sequence ID" value="GAA4950308.1"/>
    <property type="molecule type" value="Genomic_DNA"/>
</dbReference>
<gene>
    <name evidence="2" type="primary">ybcL</name>
    <name evidence="2" type="ORF">GCM10025791_33260</name>
</gene>
<organism evidence="2 3">
    <name type="scientific">Halioxenophilus aromaticivorans</name>
    <dbReference type="NCBI Taxonomy" id="1306992"/>
    <lineage>
        <taxon>Bacteria</taxon>
        <taxon>Pseudomonadati</taxon>
        <taxon>Pseudomonadota</taxon>
        <taxon>Gammaproteobacteria</taxon>
        <taxon>Alteromonadales</taxon>
        <taxon>Alteromonadaceae</taxon>
        <taxon>Halioxenophilus</taxon>
    </lineage>
</organism>
<comment type="caution">
    <text evidence="2">The sequence shown here is derived from an EMBL/GenBank/DDBJ whole genome shotgun (WGS) entry which is preliminary data.</text>
</comment>
<reference evidence="3" key="1">
    <citation type="journal article" date="2019" name="Int. J. Syst. Evol. Microbiol.">
        <title>The Global Catalogue of Microorganisms (GCM) 10K type strain sequencing project: providing services to taxonomists for standard genome sequencing and annotation.</title>
        <authorList>
            <consortium name="The Broad Institute Genomics Platform"/>
            <consortium name="The Broad Institute Genome Sequencing Center for Infectious Disease"/>
            <person name="Wu L."/>
            <person name="Ma J."/>
        </authorList>
    </citation>
    <scope>NUCLEOTIDE SEQUENCE [LARGE SCALE GENOMIC DNA]</scope>
    <source>
        <strain evidence="3">JCM 19134</strain>
    </source>
</reference>
<dbReference type="CDD" id="cd00865">
    <property type="entry name" value="PEBP_bact_arch"/>
    <property type="match status" value="1"/>
</dbReference>
<dbReference type="InterPro" id="IPR005247">
    <property type="entry name" value="YbhB_YbcL/LppC-like"/>
</dbReference>
<name>A0AAV3U5Y5_9ALTE</name>
<evidence type="ECO:0000256" key="1">
    <source>
        <dbReference type="SAM" id="SignalP"/>
    </source>
</evidence>
<keyword evidence="3" id="KW-1185">Reference proteome</keyword>
<dbReference type="Pfam" id="PF01161">
    <property type="entry name" value="PBP"/>
    <property type="match status" value="1"/>
</dbReference>
<dbReference type="RefSeq" id="WP_345424900.1">
    <property type="nucleotide sequence ID" value="NZ_AP031496.1"/>
</dbReference>
<dbReference type="PANTHER" id="PTHR30289">
    <property type="entry name" value="UNCHARACTERIZED PROTEIN YBCL-RELATED"/>
    <property type="match status" value="1"/>
</dbReference>